<keyword evidence="4" id="KW-1185">Reference proteome</keyword>
<protein>
    <submittedName>
        <fullName evidence="3">Uncharacterized protein</fullName>
    </submittedName>
</protein>
<feature type="transmembrane region" description="Helical" evidence="2">
    <location>
        <begin position="351"/>
        <end position="374"/>
    </location>
</feature>
<dbReference type="AlphaFoldDB" id="A0A7V8VHF3"/>
<feature type="transmembrane region" description="Helical" evidence="2">
    <location>
        <begin position="29"/>
        <end position="46"/>
    </location>
</feature>
<feature type="transmembrane region" description="Helical" evidence="2">
    <location>
        <begin position="274"/>
        <end position="296"/>
    </location>
</feature>
<name>A0A7V8VHF3_9BACT</name>
<dbReference type="Proteomes" id="UP000542342">
    <property type="component" value="Unassembled WGS sequence"/>
</dbReference>
<dbReference type="EMBL" id="JACEFB010000021">
    <property type="protein sequence ID" value="MBA2227877.1"/>
    <property type="molecule type" value="Genomic_DNA"/>
</dbReference>
<feature type="coiled-coil region" evidence="1">
    <location>
        <begin position="711"/>
        <end position="738"/>
    </location>
</feature>
<proteinExistence type="predicted"/>
<organism evidence="3 4">
    <name type="scientific">Thermogemmata fonticola</name>
    <dbReference type="NCBI Taxonomy" id="2755323"/>
    <lineage>
        <taxon>Bacteria</taxon>
        <taxon>Pseudomonadati</taxon>
        <taxon>Planctomycetota</taxon>
        <taxon>Planctomycetia</taxon>
        <taxon>Gemmatales</taxon>
        <taxon>Gemmataceae</taxon>
        <taxon>Thermogemmata</taxon>
    </lineage>
</organism>
<sequence>MVTQSEVQSVRPAAVVGPIRSWTRARDRFLVILVAMVAGASASFVARNSDVWLHRAVGRLLAQGEYQFGVDPFGQETAGRYWTNHAWLYDWGLYVLWKYAGEQVVMAVKAALAALLAGLLWQMSRRGAGDWLAAALVLLAILALSPRLLLQPTLLSLLALAAVLWCCQQGGRRLWGLPLLTAGWVNLDSWFFLGPLAALAEVLRPRQVEEGKRPWGVLLVTGLASLCSPHHWHAWTWPVELSPAVWWYGWPSDPRLSGVFAAPWSGVRWRNGDIPLPLAALLLLLGLWLLAVIALVRRRQWSAPLLLGLVLCPLALWQARLAPLWTVAAVPVIAAHLGRLFTAWHGARGPFALTTLAALVLLGALIFPGSLGLWPRDREGLSWRISEHPTLRRVAEAVQRWQANSGSSPPPLFTTHPDVAHYLAWFAPGVRSSYDSRLTLFADRAPQVRQLSAQLGLLPSTTEGESPTEAATAGEASAVEAAVPPGLLAVLYDPDRGRWSAALKEVYQNRGAWRPVQVAGSALVLLRAPGRAEDWQQLLERDWQDRQLQPEGGGPAFLALPQPWWRWSWPRSRSGSSQADAASVYLRLQELMPADTSEPRAALLALRAARCGLEQDPADALAWLLAARTAQMLLQHPWESTPPFPPLQQLRLAQYRAALVQAVRHQPDWLAVQEALVHAWLNLPAWDIAWTHVQQVLHWQRRTGPLPGEDAAAFQQRCAQWQELAAQIEQQLRDNENRFILRSSGLAGQPLLRARLAAQLGLYETALEVLQSSSAELYGSEGVVLLLELLVQTGRVAEARILLDRNEWRQQPLSLGLYEVPLPDDSGPRSRSRPRTYQLPAYLWFELLTAVAAGQYRQAQEAAEAIRRFLHEERERLLPASLPVALAQAVGSEVGLSAPGSGLLAFRWLGHWKTARLTQSWEHAQTLRLAAADFALLSGLLALESGDFALARRVLTEADRGYHEEEAPGSNHPGRHLLERYRKLLPEPPLKAAL</sequence>
<keyword evidence="1" id="KW-0175">Coiled coil</keyword>
<evidence type="ECO:0000313" key="4">
    <source>
        <dbReference type="Proteomes" id="UP000542342"/>
    </source>
</evidence>
<reference evidence="3 4" key="1">
    <citation type="submission" date="2020-07" db="EMBL/GenBank/DDBJ databases">
        <title>Thermogemmata thermophila gen. nov., sp. nov., a novel moderate thermophilic planctomycete from a Kamchatka hot spring.</title>
        <authorList>
            <person name="Elcheninov A.G."/>
            <person name="Podosokorskaya O.A."/>
            <person name="Kovaleva O.L."/>
            <person name="Novikov A."/>
            <person name="Bonch-Osmolovskaya E.A."/>
            <person name="Toshchakov S.V."/>
            <person name="Kublanov I.V."/>
        </authorList>
    </citation>
    <scope>NUCLEOTIDE SEQUENCE [LARGE SCALE GENOMIC DNA]</scope>
    <source>
        <strain evidence="3 4">2918</strain>
    </source>
</reference>
<feature type="transmembrane region" description="Helical" evidence="2">
    <location>
        <begin position="103"/>
        <end position="121"/>
    </location>
</feature>
<evidence type="ECO:0000256" key="1">
    <source>
        <dbReference type="SAM" id="Coils"/>
    </source>
</evidence>
<evidence type="ECO:0000313" key="3">
    <source>
        <dbReference type="EMBL" id="MBA2227877.1"/>
    </source>
</evidence>
<gene>
    <name evidence="3" type="ORF">H0921_17090</name>
</gene>
<dbReference type="RefSeq" id="WP_194539742.1">
    <property type="nucleotide sequence ID" value="NZ_JACEFB010000021.1"/>
</dbReference>
<feature type="transmembrane region" description="Helical" evidence="2">
    <location>
        <begin position="303"/>
        <end position="319"/>
    </location>
</feature>
<comment type="caution">
    <text evidence="3">The sequence shown here is derived from an EMBL/GenBank/DDBJ whole genome shotgun (WGS) entry which is preliminary data.</text>
</comment>
<evidence type="ECO:0000256" key="2">
    <source>
        <dbReference type="SAM" id="Phobius"/>
    </source>
</evidence>
<keyword evidence="2" id="KW-0472">Membrane</keyword>
<keyword evidence="2" id="KW-1133">Transmembrane helix</keyword>
<feature type="transmembrane region" description="Helical" evidence="2">
    <location>
        <begin position="325"/>
        <end position="344"/>
    </location>
</feature>
<feature type="transmembrane region" description="Helical" evidence="2">
    <location>
        <begin position="128"/>
        <end position="144"/>
    </location>
</feature>
<keyword evidence="2" id="KW-0812">Transmembrane</keyword>
<accession>A0A7V8VHF3</accession>